<feature type="chain" id="PRO_5002431213" evidence="1">
    <location>
        <begin position="23"/>
        <end position="44"/>
    </location>
</feature>
<evidence type="ECO:0000313" key="2">
    <source>
        <dbReference type="EMBL" id="JAH17335.1"/>
    </source>
</evidence>
<protein>
    <submittedName>
        <fullName evidence="2">Uncharacterized protein</fullName>
    </submittedName>
</protein>
<feature type="signal peptide" evidence="1">
    <location>
        <begin position="1"/>
        <end position="22"/>
    </location>
</feature>
<organism evidence="2">
    <name type="scientific">Anguilla anguilla</name>
    <name type="common">European freshwater eel</name>
    <name type="synonym">Muraena anguilla</name>
    <dbReference type="NCBI Taxonomy" id="7936"/>
    <lineage>
        <taxon>Eukaryota</taxon>
        <taxon>Metazoa</taxon>
        <taxon>Chordata</taxon>
        <taxon>Craniata</taxon>
        <taxon>Vertebrata</taxon>
        <taxon>Euteleostomi</taxon>
        <taxon>Actinopterygii</taxon>
        <taxon>Neopterygii</taxon>
        <taxon>Teleostei</taxon>
        <taxon>Anguilliformes</taxon>
        <taxon>Anguillidae</taxon>
        <taxon>Anguilla</taxon>
    </lineage>
</organism>
<name>A0A0E9QM38_ANGAN</name>
<dbReference type="AlphaFoldDB" id="A0A0E9QM38"/>
<reference evidence="2" key="1">
    <citation type="submission" date="2014-11" db="EMBL/GenBank/DDBJ databases">
        <authorList>
            <person name="Amaro Gonzalez C."/>
        </authorList>
    </citation>
    <scope>NUCLEOTIDE SEQUENCE</scope>
</reference>
<dbReference type="EMBL" id="GBXM01091242">
    <property type="protein sequence ID" value="JAH17335.1"/>
    <property type="molecule type" value="Transcribed_RNA"/>
</dbReference>
<accession>A0A0E9QM38</accession>
<proteinExistence type="predicted"/>
<evidence type="ECO:0000256" key="1">
    <source>
        <dbReference type="SAM" id="SignalP"/>
    </source>
</evidence>
<keyword evidence="1" id="KW-0732">Signal</keyword>
<reference evidence="2" key="2">
    <citation type="journal article" date="2015" name="Fish Shellfish Immunol.">
        <title>Early steps in the European eel (Anguilla anguilla)-Vibrio vulnificus interaction in the gills: Role of the RtxA13 toxin.</title>
        <authorList>
            <person name="Callol A."/>
            <person name="Pajuelo D."/>
            <person name="Ebbesson L."/>
            <person name="Teles M."/>
            <person name="MacKenzie S."/>
            <person name="Amaro C."/>
        </authorList>
    </citation>
    <scope>NUCLEOTIDE SEQUENCE</scope>
</reference>
<sequence length="44" mass="5198">MLLIVLIRHLIFLLRFLPQSHTDSKIAIHAMNTCPVFTLQNFQY</sequence>